<dbReference type="EMBL" id="JAIWYP010000012">
    <property type="protein sequence ID" value="KAH3728158.1"/>
    <property type="molecule type" value="Genomic_DNA"/>
</dbReference>
<name>A0A9D4HSS9_DREPO</name>
<evidence type="ECO:0000313" key="1">
    <source>
        <dbReference type="EMBL" id="KAH3728158.1"/>
    </source>
</evidence>
<protein>
    <submittedName>
        <fullName evidence="1">Uncharacterized protein</fullName>
    </submittedName>
</protein>
<organism evidence="1 2">
    <name type="scientific">Dreissena polymorpha</name>
    <name type="common">Zebra mussel</name>
    <name type="synonym">Mytilus polymorpha</name>
    <dbReference type="NCBI Taxonomy" id="45954"/>
    <lineage>
        <taxon>Eukaryota</taxon>
        <taxon>Metazoa</taxon>
        <taxon>Spiralia</taxon>
        <taxon>Lophotrochozoa</taxon>
        <taxon>Mollusca</taxon>
        <taxon>Bivalvia</taxon>
        <taxon>Autobranchia</taxon>
        <taxon>Heteroconchia</taxon>
        <taxon>Euheterodonta</taxon>
        <taxon>Imparidentia</taxon>
        <taxon>Neoheterodontei</taxon>
        <taxon>Myida</taxon>
        <taxon>Dreissenoidea</taxon>
        <taxon>Dreissenidae</taxon>
        <taxon>Dreissena</taxon>
    </lineage>
</organism>
<reference evidence="1" key="2">
    <citation type="submission" date="2020-11" db="EMBL/GenBank/DDBJ databases">
        <authorList>
            <person name="McCartney M.A."/>
            <person name="Auch B."/>
            <person name="Kono T."/>
            <person name="Mallez S."/>
            <person name="Becker A."/>
            <person name="Gohl D.M."/>
            <person name="Silverstein K.A.T."/>
            <person name="Koren S."/>
            <person name="Bechman K.B."/>
            <person name="Herman A."/>
            <person name="Abrahante J.E."/>
            <person name="Garbe J."/>
        </authorList>
    </citation>
    <scope>NUCLEOTIDE SEQUENCE</scope>
    <source>
        <strain evidence="1">Duluth1</strain>
        <tissue evidence="1">Whole animal</tissue>
    </source>
</reference>
<comment type="caution">
    <text evidence="1">The sequence shown here is derived from an EMBL/GenBank/DDBJ whole genome shotgun (WGS) entry which is preliminary data.</text>
</comment>
<gene>
    <name evidence="1" type="ORF">DPMN_054105</name>
</gene>
<proteinExistence type="predicted"/>
<accession>A0A9D4HSS9</accession>
<dbReference type="AlphaFoldDB" id="A0A9D4HSS9"/>
<reference evidence="1" key="1">
    <citation type="journal article" date="2019" name="bioRxiv">
        <title>The Genome of the Zebra Mussel, Dreissena polymorpha: A Resource for Invasive Species Research.</title>
        <authorList>
            <person name="McCartney M.A."/>
            <person name="Auch B."/>
            <person name="Kono T."/>
            <person name="Mallez S."/>
            <person name="Zhang Y."/>
            <person name="Obille A."/>
            <person name="Becker A."/>
            <person name="Abrahante J.E."/>
            <person name="Garbe J."/>
            <person name="Badalamenti J.P."/>
            <person name="Herman A."/>
            <person name="Mangelson H."/>
            <person name="Liachko I."/>
            <person name="Sullivan S."/>
            <person name="Sone E.D."/>
            <person name="Koren S."/>
            <person name="Silverstein K.A.T."/>
            <person name="Beckman K.B."/>
            <person name="Gohl D.M."/>
        </authorList>
    </citation>
    <scope>NUCLEOTIDE SEQUENCE</scope>
    <source>
        <strain evidence="1">Duluth1</strain>
        <tissue evidence="1">Whole animal</tissue>
    </source>
</reference>
<evidence type="ECO:0000313" key="2">
    <source>
        <dbReference type="Proteomes" id="UP000828390"/>
    </source>
</evidence>
<sequence>MTMRTSQSDHEIPNEDMKPCVISIADSAAPDQTAQTLRLGLSYAGRNAIIPIFA</sequence>
<dbReference type="Proteomes" id="UP000828390">
    <property type="component" value="Unassembled WGS sequence"/>
</dbReference>
<keyword evidence="2" id="KW-1185">Reference proteome</keyword>